<dbReference type="GO" id="GO:0004222">
    <property type="term" value="F:metalloendopeptidase activity"/>
    <property type="evidence" value="ECO:0007669"/>
    <property type="project" value="InterPro"/>
</dbReference>
<dbReference type="GO" id="GO:0005737">
    <property type="term" value="C:cytoplasm"/>
    <property type="evidence" value="ECO:0007669"/>
    <property type="project" value="UniProtKB-SubCell"/>
</dbReference>
<evidence type="ECO:0000256" key="3">
    <source>
        <dbReference type="ARBA" id="ARBA00022723"/>
    </source>
</evidence>
<keyword evidence="7" id="KW-0698">rRNA processing</keyword>
<organism evidence="8 9">
    <name type="scientific">Phaeobacter gallaeciensis</name>
    <dbReference type="NCBI Taxonomy" id="60890"/>
    <lineage>
        <taxon>Bacteria</taxon>
        <taxon>Pseudomonadati</taxon>
        <taxon>Pseudomonadota</taxon>
        <taxon>Alphaproteobacteria</taxon>
        <taxon>Rhodobacterales</taxon>
        <taxon>Roseobacteraceae</taxon>
        <taxon>Phaeobacter</taxon>
    </lineage>
</organism>
<evidence type="ECO:0000313" key="9">
    <source>
        <dbReference type="Proteomes" id="UP000252706"/>
    </source>
</evidence>
<dbReference type="Proteomes" id="UP000252706">
    <property type="component" value="Unassembled WGS sequence"/>
</dbReference>
<comment type="similarity">
    <text evidence="1 7">Belongs to the endoribonuclease YbeY family.</text>
</comment>
<feature type="binding site" evidence="7">
    <location>
        <position position="126"/>
    </location>
    <ligand>
        <name>Zn(2+)</name>
        <dbReference type="ChEBI" id="CHEBI:29105"/>
        <note>catalytic</note>
    </ligand>
</feature>
<dbReference type="OrthoDB" id="9807740at2"/>
<dbReference type="InterPro" id="IPR002036">
    <property type="entry name" value="YbeY"/>
</dbReference>
<dbReference type="PANTHER" id="PTHR46986">
    <property type="entry name" value="ENDORIBONUCLEASE YBEY, CHLOROPLASTIC"/>
    <property type="match status" value="1"/>
</dbReference>
<dbReference type="EC" id="3.1.-.-" evidence="7"/>
<dbReference type="EMBL" id="QOCE01000047">
    <property type="protein sequence ID" value="RBW50733.1"/>
    <property type="molecule type" value="Genomic_DNA"/>
</dbReference>
<keyword evidence="7" id="KW-0690">Ribosome biogenesis</keyword>
<dbReference type="Gene3D" id="3.40.390.30">
    <property type="entry name" value="Metalloproteases ('zincins'), catalytic domain"/>
    <property type="match status" value="1"/>
</dbReference>
<dbReference type="SUPFAM" id="SSF55486">
    <property type="entry name" value="Metalloproteases ('zincins'), catalytic domain"/>
    <property type="match status" value="1"/>
</dbReference>
<keyword evidence="7" id="KW-0963">Cytoplasm</keyword>
<comment type="cofactor">
    <cofactor evidence="7">
        <name>Zn(2+)</name>
        <dbReference type="ChEBI" id="CHEBI:29105"/>
    </cofactor>
    <text evidence="7">Binds 1 zinc ion.</text>
</comment>
<feature type="binding site" evidence="7">
    <location>
        <position position="136"/>
    </location>
    <ligand>
        <name>Zn(2+)</name>
        <dbReference type="ChEBI" id="CHEBI:29105"/>
        <note>catalytic</note>
    </ligand>
</feature>
<accession>A0A366WN30</accession>
<sequence length="164" mass="17820">MTLDITLEDPRWVSLPPLAERAVSVTLAHMGLDAETCEVSVLGCDDAHIAALNAEFREKPTPTNVLSWPAEELGAEVPGGTPLHPEPDFTGEIPLGDIAISYDTCAREAEAADKPMADHVAHLMVHGVLHLLGYDHIRDPDATLMERLEVEILGKLGIEDPYRV</sequence>
<name>A0A366WN30_9RHOB</name>
<keyword evidence="4 7" id="KW-0255">Endonuclease</keyword>
<dbReference type="InterPro" id="IPR023091">
    <property type="entry name" value="MetalPrtase_cat_dom_sf_prd"/>
</dbReference>
<keyword evidence="3 7" id="KW-0479">Metal-binding</keyword>
<evidence type="ECO:0000256" key="4">
    <source>
        <dbReference type="ARBA" id="ARBA00022759"/>
    </source>
</evidence>
<dbReference type="AlphaFoldDB" id="A0A366WN30"/>
<keyword evidence="6 7" id="KW-0862">Zinc</keyword>
<dbReference type="GO" id="GO:0008270">
    <property type="term" value="F:zinc ion binding"/>
    <property type="evidence" value="ECO:0007669"/>
    <property type="project" value="UniProtKB-UniRule"/>
</dbReference>
<keyword evidence="5 7" id="KW-0378">Hydrolase</keyword>
<dbReference type="RefSeq" id="WP_113825155.1">
    <property type="nucleotide sequence ID" value="NZ_QOCE01000047.1"/>
</dbReference>
<comment type="subcellular location">
    <subcellularLocation>
        <location evidence="7">Cytoplasm</location>
    </subcellularLocation>
</comment>
<dbReference type="GO" id="GO:0004521">
    <property type="term" value="F:RNA endonuclease activity"/>
    <property type="evidence" value="ECO:0007669"/>
    <property type="project" value="UniProtKB-UniRule"/>
</dbReference>
<dbReference type="PROSITE" id="PS01306">
    <property type="entry name" value="UPF0054"/>
    <property type="match status" value="1"/>
</dbReference>
<protein>
    <recommendedName>
        <fullName evidence="7">Endoribonuclease YbeY</fullName>
        <ecNumber evidence="7">3.1.-.-</ecNumber>
    </recommendedName>
</protein>
<evidence type="ECO:0000256" key="2">
    <source>
        <dbReference type="ARBA" id="ARBA00022722"/>
    </source>
</evidence>
<gene>
    <name evidence="7 8" type="primary">ybeY</name>
    <name evidence="8" type="ORF">DS909_19405</name>
</gene>
<dbReference type="HAMAP" id="MF_00009">
    <property type="entry name" value="Endoribonucl_YbeY"/>
    <property type="match status" value="1"/>
</dbReference>
<dbReference type="InterPro" id="IPR020549">
    <property type="entry name" value="YbeY_CS"/>
</dbReference>
<dbReference type="Pfam" id="PF02130">
    <property type="entry name" value="YbeY"/>
    <property type="match status" value="1"/>
</dbReference>
<comment type="caution">
    <text evidence="8">The sequence shown here is derived from an EMBL/GenBank/DDBJ whole genome shotgun (WGS) entry which is preliminary data.</text>
</comment>
<evidence type="ECO:0000313" key="8">
    <source>
        <dbReference type="EMBL" id="RBW50733.1"/>
    </source>
</evidence>
<evidence type="ECO:0000256" key="7">
    <source>
        <dbReference type="HAMAP-Rule" id="MF_00009"/>
    </source>
</evidence>
<evidence type="ECO:0000256" key="6">
    <source>
        <dbReference type="ARBA" id="ARBA00022833"/>
    </source>
</evidence>
<dbReference type="GO" id="GO:0006364">
    <property type="term" value="P:rRNA processing"/>
    <property type="evidence" value="ECO:0007669"/>
    <property type="project" value="UniProtKB-UniRule"/>
</dbReference>
<reference evidence="8 9" key="1">
    <citation type="submission" date="2018-07" db="EMBL/GenBank/DDBJ databases">
        <title>Modular assembly of carbohydrate-degrading microbial communities in the ocean.</title>
        <authorList>
            <person name="Enke T.N."/>
            <person name="Datta M.S."/>
            <person name="Schwartzman J.A."/>
            <person name="Cermak N."/>
            <person name="Schmitz D.A."/>
            <person name="Barrere J."/>
            <person name="Cordero O.X."/>
        </authorList>
    </citation>
    <scope>NUCLEOTIDE SEQUENCE [LARGE SCALE GENOMIC DNA]</scope>
    <source>
        <strain evidence="8 9">C3M10</strain>
    </source>
</reference>
<dbReference type="NCBIfam" id="TIGR00043">
    <property type="entry name" value="rRNA maturation RNase YbeY"/>
    <property type="match status" value="1"/>
</dbReference>
<evidence type="ECO:0000256" key="5">
    <source>
        <dbReference type="ARBA" id="ARBA00022801"/>
    </source>
</evidence>
<proteinExistence type="inferred from homology"/>
<feature type="binding site" evidence="7">
    <location>
        <position position="130"/>
    </location>
    <ligand>
        <name>Zn(2+)</name>
        <dbReference type="ChEBI" id="CHEBI:29105"/>
        <note>catalytic</note>
    </ligand>
</feature>
<dbReference type="PANTHER" id="PTHR46986:SF1">
    <property type="entry name" value="ENDORIBONUCLEASE YBEY, CHLOROPLASTIC"/>
    <property type="match status" value="1"/>
</dbReference>
<comment type="function">
    <text evidence="7">Single strand-specific metallo-endoribonuclease involved in late-stage 70S ribosome quality control and in maturation of the 3' terminus of the 16S rRNA.</text>
</comment>
<keyword evidence="2 7" id="KW-0540">Nuclease</keyword>
<evidence type="ECO:0000256" key="1">
    <source>
        <dbReference type="ARBA" id="ARBA00010875"/>
    </source>
</evidence>